<protein>
    <submittedName>
        <fullName evidence="4">4'-phosphopantetheinyl transferase superfamily protein</fullName>
    </submittedName>
</protein>
<dbReference type="Proteomes" id="UP000584670">
    <property type="component" value="Unassembled WGS sequence"/>
</dbReference>
<keyword evidence="5" id="KW-1185">Reference proteome</keyword>
<evidence type="ECO:0000259" key="3">
    <source>
        <dbReference type="Pfam" id="PF01648"/>
    </source>
</evidence>
<dbReference type="InterPro" id="IPR008278">
    <property type="entry name" value="4-PPantetheinyl_Trfase_dom"/>
</dbReference>
<dbReference type="GO" id="GO:0005829">
    <property type="term" value="C:cytosol"/>
    <property type="evidence" value="ECO:0007669"/>
    <property type="project" value="TreeGrafter"/>
</dbReference>
<dbReference type="GO" id="GO:0000287">
    <property type="term" value="F:magnesium ion binding"/>
    <property type="evidence" value="ECO:0007669"/>
    <property type="project" value="InterPro"/>
</dbReference>
<dbReference type="SUPFAM" id="SSF56214">
    <property type="entry name" value="4'-phosphopantetheinyl transferase"/>
    <property type="match status" value="2"/>
</dbReference>
<evidence type="ECO:0000313" key="4">
    <source>
        <dbReference type="EMBL" id="MBC2906296.1"/>
    </source>
</evidence>
<evidence type="ECO:0000313" key="5">
    <source>
        <dbReference type="Proteomes" id="UP000584670"/>
    </source>
</evidence>
<dbReference type="Pfam" id="PF01648">
    <property type="entry name" value="ACPS"/>
    <property type="match status" value="1"/>
</dbReference>
<dbReference type="EMBL" id="JACMSF010000048">
    <property type="protein sequence ID" value="MBC2906296.1"/>
    <property type="molecule type" value="Genomic_DNA"/>
</dbReference>
<proteinExistence type="inferred from homology"/>
<comment type="caution">
    <text evidence="4">The sequence shown here is derived from an EMBL/GenBank/DDBJ whole genome shotgun (WGS) entry which is preliminary data.</text>
</comment>
<keyword evidence="2 4" id="KW-0808">Transferase</keyword>
<dbReference type="AlphaFoldDB" id="A0A7X1J8R4"/>
<dbReference type="PANTHER" id="PTHR12215">
    <property type="entry name" value="PHOSPHOPANTETHEINE TRANSFERASE"/>
    <property type="match status" value="1"/>
</dbReference>
<evidence type="ECO:0000256" key="2">
    <source>
        <dbReference type="ARBA" id="ARBA00022679"/>
    </source>
</evidence>
<name>A0A7X1J8R4_9ACTN</name>
<dbReference type="RefSeq" id="WP_186286216.1">
    <property type="nucleotide sequence ID" value="NZ_JACMSF010000048.1"/>
</dbReference>
<dbReference type="InterPro" id="IPR050559">
    <property type="entry name" value="P-Pant_transferase_sf"/>
</dbReference>
<accession>A0A7X1J8R4</accession>
<gene>
    <name evidence="4" type="ORF">H4N64_33130</name>
</gene>
<reference evidence="4 5" key="1">
    <citation type="submission" date="2020-08" db="EMBL/GenBank/DDBJ databases">
        <title>Streptomyces sp. PSKA01 genome sequencing and assembly.</title>
        <authorList>
            <person name="Mandal S."/>
            <person name="Maiti P.K."/>
            <person name="Das P."/>
        </authorList>
    </citation>
    <scope>NUCLEOTIDE SEQUENCE [LARGE SCALE GENOMIC DNA]</scope>
    <source>
        <strain evidence="4 5">PSKA01</strain>
    </source>
</reference>
<dbReference type="Gene3D" id="3.90.470.20">
    <property type="entry name" value="4'-phosphopantetheinyl transferase domain"/>
    <property type="match status" value="2"/>
</dbReference>
<organism evidence="4 5">
    <name type="scientific">Streptomyces cupreus</name>
    <dbReference type="NCBI Taxonomy" id="2759956"/>
    <lineage>
        <taxon>Bacteria</taxon>
        <taxon>Bacillati</taxon>
        <taxon>Actinomycetota</taxon>
        <taxon>Actinomycetes</taxon>
        <taxon>Kitasatosporales</taxon>
        <taxon>Streptomycetaceae</taxon>
        <taxon>Streptomyces</taxon>
    </lineage>
</organism>
<dbReference type="InterPro" id="IPR037143">
    <property type="entry name" value="4-PPantetheinyl_Trfase_dom_sf"/>
</dbReference>
<evidence type="ECO:0000256" key="1">
    <source>
        <dbReference type="ARBA" id="ARBA00010990"/>
    </source>
</evidence>
<feature type="domain" description="4'-phosphopantetheinyl transferase" evidence="3">
    <location>
        <begin position="136"/>
        <end position="240"/>
    </location>
</feature>
<dbReference type="GO" id="GO:0008897">
    <property type="term" value="F:holo-[acyl-carrier-protein] synthase activity"/>
    <property type="evidence" value="ECO:0007669"/>
    <property type="project" value="InterPro"/>
</dbReference>
<comment type="similarity">
    <text evidence="1">Belongs to the P-Pant transferase superfamily. Gsp/Sfp/HetI/AcpT family.</text>
</comment>
<sequence>MAAPTAGAPVLVSGPEGQWDEVLRPLAARGTVVTYGRVADWLPEETEERVLRPLLGPRDWGRFQRLSHRRVREGFLASRLLLKHTAARVLASSPESVDLAYKPGGRPYLRGCDQIDISLSHTEEVMVVGVTRRGLLGVDVERAERPMVGTGVEFQACTPHERELLESLPERTRNSALVRLWTLKEAYSKAIGQGLRFRFTEFGFTLDDARIRLQRPDGSPGTGPEWSFGTYALESDYVVSAALRDEGFGAAADTAADTTLDQSLLGVLLGRL</sequence>
<dbReference type="PANTHER" id="PTHR12215:SF10">
    <property type="entry name" value="L-AMINOADIPATE-SEMIALDEHYDE DEHYDROGENASE-PHOSPHOPANTETHEINYL TRANSFERASE"/>
    <property type="match status" value="1"/>
</dbReference>
<dbReference type="GO" id="GO:0019878">
    <property type="term" value="P:lysine biosynthetic process via aminoadipic acid"/>
    <property type="evidence" value="ECO:0007669"/>
    <property type="project" value="TreeGrafter"/>
</dbReference>